<evidence type="ECO:0000313" key="2">
    <source>
        <dbReference type="EMBL" id="CAD8180399.1"/>
    </source>
</evidence>
<accession>A0A8S1VXD5</accession>
<dbReference type="OMA" id="NIMGYFL"/>
<sequence>MEIDDDAKFISKLKEKIPNLIDPQYEKDVNLMKDVNIMGYFLEILELMKTSQLPIEQLLLHYSQQKFHIQSGVTSKMKSFVTILLYSYMKKSNNSQDLSYIKRYFQLKKSNSSISFYIKLRKTIITNFSYNSRTQMLDGLNLKFDDWSTLTTRFLGAESISQIGARVKEVNSKTKVYDKILTNSIDAVFFVQTCVDLFESKDKSNLHQEKEKEKRSQSQNSQNENSNSQNVSQNQIQDEEGSQNEEGNSLIESPEEIQQSIQIALNPTSNIQQKQENVESKDKSNVIQQKLINSLQETKYQLLENQMKSEEAIKKVLKVVDIVLLDYESLVKHSKKQQLFIQQLVDKCKNSHNLTEQEKKQFLELNSHQLLQNDFKAQLQQTGIHKFIK</sequence>
<evidence type="ECO:0000256" key="1">
    <source>
        <dbReference type="SAM" id="MobiDB-lite"/>
    </source>
</evidence>
<dbReference type="AlphaFoldDB" id="A0A8S1VXD5"/>
<feature type="region of interest" description="Disordered" evidence="1">
    <location>
        <begin position="205"/>
        <end position="251"/>
    </location>
</feature>
<feature type="compositionally biased region" description="Basic and acidic residues" evidence="1">
    <location>
        <begin position="205"/>
        <end position="216"/>
    </location>
</feature>
<dbReference type="EMBL" id="CAJJDP010000074">
    <property type="protein sequence ID" value="CAD8180399.1"/>
    <property type="molecule type" value="Genomic_DNA"/>
</dbReference>
<gene>
    <name evidence="2" type="ORF">POCTA_138.1.T0750008</name>
</gene>
<feature type="compositionally biased region" description="Low complexity" evidence="1">
    <location>
        <begin position="217"/>
        <end position="235"/>
    </location>
</feature>
<comment type="caution">
    <text evidence="2">The sequence shown here is derived from an EMBL/GenBank/DDBJ whole genome shotgun (WGS) entry which is preliminary data.</text>
</comment>
<proteinExistence type="predicted"/>
<reference evidence="2" key="1">
    <citation type="submission" date="2021-01" db="EMBL/GenBank/DDBJ databases">
        <authorList>
            <consortium name="Genoscope - CEA"/>
            <person name="William W."/>
        </authorList>
    </citation>
    <scope>NUCLEOTIDE SEQUENCE</scope>
</reference>
<keyword evidence="3" id="KW-1185">Reference proteome</keyword>
<evidence type="ECO:0000313" key="3">
    <source>
        <dbReference type="Proteomes" id="UP000683925"/>
    </source>
</evidence>
<dbReference type="OrthoDB" id="301001at2759"/>
<name>A0A8S1VXD5_PAROT</name>
<protein>
    <submittedName>
        <fullName evidence="2">Uncharacterized protein</fullName>
    </submittedName>
</protein>
<dbReference type="Proteomes" id="UP000683925">
    <property type="component" value="Unassembled WGS sequence"/>
</dbReference>
<organism evidence="2 3">
    <name type="scientific">Paramecium octaurelia</name>
    <dbReference type="NCBI Taxonomy" id="43137"/>
    <lineage>
        <taxon>Eukaryota</taxon>
        <taxon>Sar</taxon>
        <taxon>Alveolata</taxon>
        <taxon>Ciliophora</taxon>
        <taxon>Intramacronucleata</taxon>
        <taxon>Oligohymenophorea</taxon>
        <taxon>Peniculida</taxon>
        <taxon>Parameciidae</taxon>
        <taxon>Paramecium</taxon>
    </lineage>
</organism>